<dbReference type="Pfam" id="PF12010">
    <property type="entry name" value="DUF3502"/>
    <property type="match status" value="1"/>
</dbReference>
<dbReference type="Pfam" id="PF13416">
    <property type="entry name" value="SBP_bac_8"/>
    <property type="match status" value="1"/>
</dbReference>
<dbReference type="AlphaFoldDB" id="A0A3G3JUM8"/>
<feature type="compositionally biased region" description="Low complexity" evidence="1">
    <location>
        <begin position="30"/>
        <end position="44"/>
    </location>
</feature>
<evidence type="ECO:0000259" key="3">
    <source>
        <dbReference type="Pfam" id="PF12010"/>
    </source>
</evidence>
<feature type="domain" description="DUF3502" evidence="3">
    <location>
        <begin position="437"/>
        <end position="504"/>
    </location>
</feature>
<dbReference type="SUPFAM" id="SSF53850">
    <property type="entry name" value="Periplasmic binding protein-like II"/>
    <property type="match status" value="1"/>
</dbReference>
<dbReference type="InterPro" id="IPR022627">
    <property type="entry name" value="DUF3502"/>
</dbReference>
<feature type="signal peptide" evidence="2">
    <location>
        <begin position="1"/>
        <end position="21"/>
    </location>
</feature>
<sequence>MSKWKKLAGVALAATMVLVTACGNSNKSESSPSSSSAAPSSSAAQTDAGETYEVVMGYPLLGPVPKDQAEVEAAISKITKEKINATVKLLAIPFAQWSQQANLMLTGNEKLDLMLTDFATYGSMVSTKRFAALDDLIAQNGKGIQEALGDKLNAAKIDGKIYAVPVNQLPEGGSALFLRKDLLDQAGVDVSTVKSVDDLDNVFKALKEKNPQMTVLAPNVQGAMPLTTIFDSLGQYDSLLDGLGVLNVNDAGMKVVDLYETPEYAAAMKKLRSWYQAGYLPKGASTIKISNTDQVKSGKAISFVDSDKPASEKKEAAIVGFDVAKVPMQKPLLTTQGVLGLDWAIPANNSRNPAKAMEFLNLMYTDKDIINLINFGIEGKHYTKKSDNVISITGDGYGMHQTFMFGNVHLTYLTDTEDPKSREDGKAFEQTIVNSKAVGFAPNLDAVKTEVAAVKNVTAQYVPALETGSVDPDKVLPQLISKLKAAGIDKIIAEKQKQLDAWLASNGK</sequence>
<organism evidence="4 5">
    <name type="scientific">Cohnella candidum</name>
    <dbReference type="NCBI Taxonomy" id="2674991"/>
    <lineage>
        <taxon>Bacteria</taxon>
        <taxon>Bacillati</taxon>
        <taxon>Bacillota</taxon>
        <taxon>Bacilli</taxon>
        <taxon>Bacillales</taxon>
        <taxon>Paenibacillaceae</taxon>
        <taxon>Cohnella</taxon>
    </lineage>
</organism>
<dbReference type="RefSeq" id="WP_123039614.1">
    <property type="nucleotide sequence ID" value="NZ_CP033433.1"/>
</dbReference>
<reference evidence="4 5" key="1">
    <citation type="submission" date="2018-10" db="EMBL/GenBank/DDBJ databases">
        <title>Genome Sequence of Cohnella sp.</title>
        <authorList>
            <person name="Srinivasan S."/>
            <person name="Kim M.K."/>
        </authorList>
    </citation>
    <scope>NUCLEOTIDE SEQUENCE [LARGE SCALE GENOMIC DNA]</scope>
    <source>
        <strain evidence="4 5">18JY8-7</strain>
    </source>
</reference>
<keyword evidence="2" id="KW-0732">Signal</keyword>
<feature type="chain" id="PRO_5039509635" evidence="2">
    <location>
        <begin position="22"/>
        <end position="508"/>
    </location>
</feature>
<proteinExistence type="predicted"/>
<gene>
    <name evidence="4" type="ORF">EAV92_02490</name>
</gene>
<dbReference type="EMBL" id="CP033433">
    <property type="protein sequence ID" value="AYQ71551.1"/>
    <property type="molecule type" value="Genomic_DNA"/>
</dbReference>
<protein>
    <submittedName>
        <fullName evidence="4">Extracellular solute-binding protein</fullName>
    </submittedName>
</protein>
<evidence type="ECO:0000256" key="2">
    <source>
        <dbReference type="SAM" id="SignalP"/>
    </source>
</evidence>
<dbReference type="InterPro" id="IPR050490">
    <property type="entry name" value="Bact_solute-bd_prot1"/>
</dbReference>
<dbReference type="PROSITE" id="PS51257">
    <property type="entry name" value="PROKAR_LIPOPROTEIN"/>
    <property type="match status" value="1"/>
</dbReference>
<dbReference type="Gene3D" id="3.40.190.10">
    <property type="entry name" value="Periplasmic binding protein-like II"/>
    <property type="match status" value="2"/>
</dbReference>
<evidence type="ECO:0000313" key="4">
    <source>
        <dbReference type="EMBL" id="AYQ71551.1"/>
    </source>
</evidence>
<evidence type="ECO:0000256" key="1">
    <source>
        <dbReference type="SAM" id="MobiDB-lite"/>
    </source>
</evidence>
<dbReference type="PANTHER" id="PTHR43649">
    <property type="entry name" value="ARABINOSE-BINDING PROTEIN-RELATED"/>
    <property type="match status" value="1"/>
</dbReference>
<feature type="region of interest" description="Disordered" evidence="1">
    <location>
        <begin position="25"/>
        <end position="45"/>
    </location>
</feature>
<keyword evidence="5" id="KW-1185">Reference proteome</keyword>
<dbReference type="PANTHER" id="PTHR43649:SF17">
    <property type="entry name" value="ABC TRANSPORTER SOLUTE BINDING PROTEIN-SUGAR TRANSPORT"/>
    <property type="match status" value="1"/>
</dbReference>
<dbReference type="Proteomes" id="UP000269097">
    <property type="component" value="Chromosome"/>
</dbReference>
<evidence type="ECO:0000313" key="5">
    <source>
        <dbReference type="Proteomes" id="UP000269097"/>
    </source>
</evidence>
<name>A0A3G3JUM8_9BACL</name>
<accession>A0A3G3JUM8</accession>
<dbReference type="InterPro" id="IPR006059">
    <property type="entry name" value="SBP"/>
</dbReference>
<dbReference type="KEGG" id="coh:EAV92_02490"/>